<organism evidence="2 3">
    <name type="scientific">Microvirga aerophila</name>
    <dbReference type="NCBI Taxonomy" id="670291"/>
    <lineage>
        <taxon>Bacteria</taxon>
        <taxon>Pseudomonadati</taxon>
        <taxon>Pseudomonadota</taxon>
        <taxon>Alphaproteobacteria</taxon>
        <taxon>Hyphomicrobiales</taxon>
        <taxon>Methylobacteriaceae</taxon>
        <taxon>Microvirga</taxon>
    </lineage>
</organism>
<evidence type="ECO:0000313" key="3">
    <source>
        <dbReference type="Proteomes" id="UP000321085"/>
    </source>
</evidence>
<protein>
    <submittedName>
        <fullName evidence="2">Uncharacterized protein</fullName>
    </submittedName>
</protein>
<name>A0A512BP04_9HYPH</name>
<comment type="caution">
    <text evidence="2">The sequence shown here is derived from an EMBL/GenBank/DDBJ whole genome shotgun (WGS) entry which is preliminary data.</text>
</comment>
<feature type="region of interest" description="Disordered" evidence="1">
    <location>
        <begin position="1"/>
        <end position="56"/>
    </location>
</feature>
<sequence>MPTHGNCPSDASRAGTPTSAHHDAEGAGPGLEHHRNSPGLEFLHRGPNRAGARSAIGRLSPIEVGYQVKESNMSSHSQRLSGLDNHGFTDVEVEALAREPFERASRDDTFDDLRRRTAFNRQDAGRLRHWIRAAHALLKEGRTVRPR</sequence>
<evidence type="ECO:0000313" key="2">
    <source>
        <dbReference type="EMBL" id="GEO13692.1"/>
    </source>
</evidence>
<dbReference type="EMBL" id="BJYU01000015">
    <property type="protein sequence ID" value="GEO13692.1"/>
    <property type="molecule type" value="Genomic_DNA"/>
</dbReference>
<dbReference type="AlphaFoldDB" id="A0A512BP04"/>
<dbReference type="Proteomes" id="UP000321085">
    <property type="component" value="Unassembled WGS sequence"/>
</dbReference>
<evidence type="ECO:0000256" key="1">
    <source>
        <dbReference type="SAM" id="MobiDB-lite"/>
    </source>
</evidence>
<keyword evidence="3" id="KW-1185">Reference proteome</keyword>
<gene>
    <name evidence="2" type="ORF">MAE02_13880</name>
</gene>
<proteinExistence type="predicted"/>
<accession>A0A512BP04</accession>
<reference evidence="2 3" key="1">
    <citation type="submission" date="2019-07" db="EMBL/GenBank/DDBJ databases">
        <title>Whole genome shotgun sequence of Microvirga aerophila NBRC 106136.</title>
        <authorList>
            <person name="Hosoyama A."/>
            <person name="Uohara A."/>
            <person name="Ohji S."/>
            <person name="Ichikawa N."/>
        </authorList>
    </citation>
    <scope>NUCLEOTIDE SEQUENCE [LARGE SCALE GENOMIC DNA]</scope>
    <source>
        <strain evidence="2 3">NBRC 106136</strain>
    </source>
</reference>
<feature type="compositionally biased region" description="Basic and acidic residues" evidence="1">
    <location>
        <begin position="20"/>
        <end position="35"/>
    </location>
</feature>